<dbReference type="InterPro" id="IPR003761">
    <property type="entry name" value="Exonuc_VII_S"/>
</dbReference>
<proteinExistence type="inferred from homology"/>
<evidence type="ECO:0000256" key="6">
    <source>
        <dbReference type="HAMAP-Rule" id="MF_00337"/>
    </source>
</evidence>
<protein>
    <recommendedName>
        <fullName evidence="6">Exodeoxyribonuclease 7 small subunit</fullName>
        <ecNumber evidence="6">3.1.11.6</ecNumber>
    </recommendedName>
    <alternativeName>
        <fullName evidence="6">Exodeoxyribonuclease VII small subunit</fullName>
        <shortName evidence="6">Exonuclease VII small subunit</shortName>
    </alternativeName>
</protein>
<dbReference type="RefSeq" id="WP_092342430.1">
    <property type="nucleotide sequence ID" value="NZ_FLSL01000084.1"/>
</dbReference>
<name>A0A0S4LZA9_9BURK</name>
<comment type="subcellular location">
    <subcellularLocation>
        <location evidence="6">Cytoplasm</location>
    </subcellularLocation>
</comment>
<dbReference type="STRING" id="1561003.Ark11_0045"/>
<evidence type="ECO:0000256" key="5">
    <source>
        <dbReference type="ARBA" id="ARBA00022839"/>
    </source>
</evidence>
<evidence type="ECO:0000256" key="2">
    <source>
        <dbReference type="ARBA" id="ARBA00022490"/>
    </source>
</evidence>
<comment type="subunit">
    <text evidence="6">Heterooligomer composed of large and small subunits.</text>
</comment>
<dbReference type="SUPFAM" id="SSF116842">
    <property type="entry name" value="XseB-like"/>
    <property type="match status" value="1"/>
</dbReference>
<organism evidence="8 9">
    <name type="scientific">Candidatus Ichthyocystis hellenicum</name>
    <dbReference type="NCBI Taxonomy" id="1561003"/>
    <lineage>
        <taxon>Bacteria</taxon>
        <taxon>Pseudomonadati</taxon>
        <taxon>Pseudomonadota</taxon>
        <taxon>Betaproteobacteria</taxon>
        <taxon>Burkholderiales</taxon>
        <taxon>Candidatus Ichthyocystis</taxon>
    </lineage>
</organism>
<comment type="similarity">
    <text evidence="1 6">Belongs to the XseB family.</text>
</comment>
<evidence type="ECO:0000256" key="4">
    <source>
        <dbReference type="ARBA" id="ARBA00022801"/>
    </source>
</evidence>
<dbReference type="AlphaFoldDB" id="A0A0S4LZA9"/>
<keyword evidence="2 6" id="KW-0963">Cytoplasm</keyword>
<keyword evidence="7" id="KW-0175">Coiled coil</keyword>
<dbReference type="GO" id="GO:0009318">
    <property type="term" value="C:exodeoxyribonuclease VII complex"/>
    <property type="evidence" value="ECO:0007669"/>
    <property type="project" value="UniProtKB-UniRule"/>
</dbReference>
<dbReference type="Pfam" id="PF02609">
    <property type="entry name" value="Exonuc_VII_S"/>
    <property type="match status" value="1"/>
</dbReference>
<sequence>MPKEKSQQPPLDQMLNDLENLVVELEEGKLSLEQSMAAFTKGCDIVRQCQNVLNETEKAIKVLDEQMQSLRIMDNNELES</sequence>
<evidence type="ECO:0000256" key="7">
    <source>
        <dbReference type="SAM" id="Coils"/>
    </source>
</evidence>
<dbReference type="PANTHER" id="PTHR34137">
    <property type="entry name" value="EXODEOXYRIBONUCLEASE 7 SMALL SUBUNIT"/>
    <property type="match status" value="1"/>
</dbReference>
<dbReference type="HAMAP" id="MF_00337">
    <property type="entry name" value="Exonuc_7_S"/>
    <property type="match status" value="1"/>
</dbReference>
<comment type="function">
    <text evidence="6">Bidirectionally degrades single-stranded DNA into large acid-insoluble oligonucleotides, which are then degraded further into small acid-soluble oligonucleotides.</text>
</comment>
<dbReference type="GO" id="GO:0005829">
    <property type="term" value="C:cytosol"/>
    <property type="evidence" value="ECO:0007669"/>
    <property type="project" value="TreeGrafter"/>
</dbReference>
<evidence type="ECO:0000313" key="9">
    <source>
        <dbReference type="Proteomes" id="UP000198651"/>
    </source>
</evidence>
<dbReference type="EC" id="3.1.11.6" evidence="6"/>
<gene>
    <name evidence="6 8" type="primary">xseB</name>
    <name evidence="8" type="ORF">Ark11_0045</name>
</gene>
<keyword evidence="3 6" id="KW-0540">Nuclease</keyword>
<dbReference type="Proteomes" id="UP000198651">
    <property type="component" value="Chromosome I"/>
</dbReference>
<dbReference type="NCBIfam" id="TIGR01280">
    <property type="entry name" value="xseB"/>
    <property type="match status" value="1"/>
</dbReference>
<dbReference type="PANTHER" id="PTHR34137:SF1">
    <property type="entry name" value="EXODEOXYRIBONUCLEASE 7 SMALL SUBUNIT"/>
    <property type="match status" value="1"/>
</dbReference>
<comment type="catalytic activity">
    <reaction evidence="6">
        <text>Exonucleolytic cleavage in either 5'- to 3'- or 3'- to 5'-direction to yield nucleoside 5'-phosphates.</text>
        <dbReference type="EC" id="3.1.11.6"/>
    </reaction>
</comment>
<dbReference type="GO" id="GO:0008855">
    <property type="term" value="F:exodeoxyribonuclease VII activity"/>
    <property type="evidence" value="ECO:0007669"/>
    <property type="project" value="UniProtKB-UniRule"/>
</dbReference>
<keyword evidence="4 6" id="KW-0378">Hydrolase</keyword>
<evidence type="ECO:0000256" key="3">
    <source>
        <dbReference type="ARBA" id="ARBA00022722"/>
    </source>
</evidence>
<dbReference type="EMBL" id="LN906597">
    <property type="protein sequence ID" value="CUT16905.1"/>
    <property type="molecule type" value="Genomic_DNA"/>
</dbReference>
<dbReference type="GO" id="GO:0006308">
    <property type="term" value="P:DNA catabolic process"/>
    <property type="evidence" value="ECO:0007669"/>
    <property type="project" value="UniProtKB-UniRule"/>
</dbReference>
<feature type="coiled-coil region" evidence="7">
    <location>
        <begin position="15"/>
        <end position="73"/>
    </location>
</feature>
<dbReference type="InterPro" id="IPR037004">
    <property type="entry name" value="Exonuc_VII_ssu_sf"/>
</dbReference>
<keyword evidence="5 6" id="KW-0269">Exonuclease</keyword>
<dbReference type="Gene3D" id="1.10.287.1040">
    <property type="entry name" value="Exonuclease VII, small subunit"/>
    <property type="match status" value="1"/>
</dbReference>
<keyword evidence="9" id="KW-1185">Reference proteome</keyword>
<evidence type="ECO:0000256" key="1">
    <source>
        <dbReference type="ARBA" id="ARBA00009998"/>
    </source>
</evidence>
<reference evidence="9" key="1">
    <citation type="submission" date="2015-11" db="EMBL/GenBank/DDBJ databases">
        <authorList>
            <person name="Seth-Smith H.M.B."/>
        </authorList>
    </citation>
    <scope>NUCLEOTIDE SEQUENCE [LARGE SCALE GENOMIC DNA]</scope>
    <source>
        <strain evidence="9">2013Ark11</strain>
    </source>
</reference>
<dbReference type="OrthoDB" id="9908313at2"/>
<evidence type="ECO:0000313" key="8">
    <source>
        <dbReference type="EMBL" id="CUT16905.1"/>
    </source>
</evidence>
<accession>A0A0S4LZA9</accession>